<comment type="caution">
    <text evidence="2">The sequence shown here is derived from an EMBL/GenBank/DDBJ whole genome shotgun (WGS) entry which is preliminary data.</text>
</comment>
<feature type="region of interest" description="Disordered" evidence="1">
    <location>
        <begin position="47"/>
        <end position="69"/>
    </location>
</feature>
<organism evidence="2 3">
    <name type="scientific">Phytopseudomonas daroniae</name>
    <dbReference type="NCBI Taxonomy" id="2487519"/>
    <lineage>
        <taxon>Bacteria</taxon>
        <taxon>Pseudomonadati</taxon>
        <taxon>Pseudomonadota</taxon>
        <taxon>Gammaproteobacteria</taxon>
        <taxon>Pseudomonadales</taxon>
        <taxon>Pseudomonadaceae</taxon>
        <taxon>Phytopseudomonas</taxon>
    </lineage>
</organism>
<sequence length="69" mass="7455">MATGAVIARASSGWRVLRACSRSRELEQCKAKTGEEAEFTAVNEHSEPVFNAAGPKRSRHWTGSQAPLA</sequence>
<evidence type="ECO:0000256" key="1">
    <source>
        <dbReference type="SAM" id="MobiDB-lite"/>
    </source>
</evidence>
<proteinExistence type="predicted"/>
<keyword evidence="3" id="KW-1185">Reference proteome</keyword>
<evidence type="ECO:0000313" key="3">
    <source>
        <dbReference type="Proteomes" id="UP000292302"/>
    </source>
</evidence>
<reference evidence="2 3" key="1">
    <citation type="submission" date="2018-06" db="EMBL/GenBank/DDBJ databases">
        <title>Three novel Pseudomonas species isolated from symptomatic oak.</title>
        <authorList>
            <person name="Bueno-Gonzalez V."/>
            <person name="Brady C."/>
        </authorList>
    </citation>
    <scope>NUCLEOTIDE SEQUENCE [LARGE SCALE GENOMIC DNA]</scope>
    <source>
        <strain evidence="2 3">P9A</strain>
    </source>
</reference>
<gene>
    <name evidence="2" type="ORF">DNK06_03850</name>
</gene>
<protein>
    <submittedName>
        <fullName evidence="2">Uncharacterized protein</fullName>
    </submittedName>
</protein>
<dbReference type="Proteomes" id="UP000292302">
    <property type="component" value="Unassembled WGS sequence"/>
</dbReference>
<accession>A0A4Q9QPU6</accession>
<evidence type="ECO:0000313" key="2">
    <source>
        <dbReference type="EMBL" id="TBU82699.1"/>
    </source>
</evidence>
<dbReference type="EMBL" id="QJUI01000003">
    <property type="protein sequence ID" value="TBU82699.1"/>
    <property type="molecule type" value="Genomic_DNA"/>
</dbReference>
<dbReference type="OrthoDB" id="7030796at2"/>
<dbReference type="AlphaFoldDB" id="A0A4Q9QPU6"/>
<name>A0A4Q9QPU6_9GAMM</name>